<comment type="caution">
    <text evidence="6">The sequence shown here is derived from an EMBL/GenBank/DDBJ whole genome shotgun (WGS) entry which is preliminary data.</text>
</comment>
<gene>
    <name evidence="6" type="ORF">FALBO_887</name>
</gene>
<evidence type="ECO:0000256" key="4">
    <source>
        <dbReference type="PIRSR" id="PIRSR001112-1"/>
    </source>
</evidence>
<keyword evidence="7" id="KW-1185">Reference proteome</keyword>
<reference evidence="6 7" key="1">
    <citation type="submission" date="2020-01" db="EMBL/GenBank/DDBJ databases">
        <title>Identification and distribution of gene clusters putatively required for synthesis of sphingolipid metabolism inhibitors in phylogenetically diverse species of the filamentous fungus Fusarium.</title>
        <authorList>
            <person name="Kim H.-S."/>
            <person name="Busman M."/>
            <person name="Brown D.W."/>
            <person name="Divon H."/>
            <person name="Uhlig S."/>
            <person name="Proctor R.H."/>
        </authorList>
    </citation>
    <scope>NUCLEOTIDE SEQUENCE [LARGE SCALE GENOMIC DNA]</scope>
    <source>
        <strain evidence="6 7">NRRL 20459</strain>
    </source>
</reference>
<sequence>MAPIRSYTICVAEEKIQDLKERLRLAKFPPPSVLTDSWDYGAPVSDVKRLAARWCDGYDWRAAEAKLNELPHFMTQIPVDGYGELDIHFIHQKGQAENSIPLLFCHGWPGSFFEVIKILPLLTAEKDGLSFTVVAPSLPNFGFSSGPDKPGFGMPQYAETLHKLMLELGHNQYVTQGGDWGFFITRFMGIQYPKHCLASHLNYLRAHPPSLFRTPWQFSRYLLPRTKAEKEGLARCQWFEGEGFGYCIQQSTRPTTVGLAWADSPVALLSWIYEKLHDWTDNYPWEDDEILTWISIFQFSTAGSEASARIYFEMEHPEPSQQHLDWVPDVKLGLSYFPRDLIVLPKCYGRTLGPVVFENVHERGGHFAAHELPEELVEDVREMFSRGGGAFDVTKRLQEMAVADSL</sequence>
<feature type="active site" description="Proton acceptor" evidence="4">
    <location>
        <position position="366"/>
    </location>
</feature>
<dbReference type="EMBL" id="JAADYS010000107">
    <property type="protein sequence ID" value="KAF4472202.1"/>
    <property type="molecule type" value="Genomic_DNA"/>
</dbReference>
<organism evidence="6 7">
    <name type="scientific">Fusarium albosuccineum</name>
    <dbReference type="NCBI Taxonomy" id="1237068"/>
    <lineage>
        <taxon>Eukaryota</taxon>
        <taxon>Fungi</taxon>
        <taxon>Dikarya</taxon>
        <taxon>Ascomycota</taxon>
        <taxon>Pezizomycotina</taxon>
        <taxon>Sordariomycetes</taxon>
        <taxon>Hypocreomycetidae</taxon>
        <taxon>Hypocreales</taxon>
        <taxon>Nectriaceae</taxon>
        <taxon>Fusarium</taxon>
        <taxon>Fusarium decemcellulare species complex</taxon>
    </lineage>
</organism>
<dbReference type="Proteomes" id="UP000554235">
    <property type="component" value="Unassembled WGS sequence"/>
</dbReference>
<feature type="active site" description="Nucleophile" evidence="4">
    <location>
        <position position="179"/>
    </location>
</feature>
<dbReference type="InterPro" id="IPR029058">
    <property type="entry name" value="AB_hydrolase_fold"/>
</dbReference>
<feature type="active site" description="Proton donor" evidence="4">
    <location>
        <position position="311"/>
    </location>
</feature>
<evidence type="ECO:0000313" key="6">
    <source>
        <dbReference type="EMBL" id="KAF4472202.1"/>
    </source>
</evidence>
<dbReference type="PIRSF" id="PIRSF001112">
    <property type="entry name" value="Epoxide_hydrolase"/>
    <property type="match status" value="1"/>
</dbReference>
<evidence type="ECO:0000259" key="5">
    <source>
        <dbReference type="Pfam" id="PF06441"/>
    </source>
</evidence>
<evidence type="ECO:0000256" key="1">
    <source>
        <dbReference type="ARBA" id="ARBA00010088"/>
    </source>
</evidence>
<dbReference type="SUPFAM" id="SSF53474">
    <property type="entry name" value="alpha/beta-Hydrolases"/>
    <property type="match status" value="1"/>
</dbReference>
<comment type="similarity">
    <text evidence="1">Belongs to the peptidase S33 family.</text>
</comment>
<proteinExistence type="inferred from homology"/>
<keyword evidence="3 6" id="KW-0378">Hydrolase</keyword>
<evidence type="ECO:0000256" key="3">
    <source>
        <dbReference type="ARBA" id="ARBA00022801"/>
    </source>
</evidence>
<dbReference type="Pfam" id="PF06441">
    <property type="entry name" value="EHN"/>
    <property type="match status" value="1"/>
</dbReference>
<evidence type="ECO:0000256" key="2">
    <source>
        <dbReference type="ARBA" id="ARBA00022797"/>
    </source>
</evidence>
<dbReference type="OrthoDB" id="7130006at2759"/>
<protein>
    <submittedName>
        <fullName evidence="6">Epoxide hydrolase</fullName>
    </submittedName>
</protein>
<dbReference type="InterPro" id="IPR010497">
    <property type="entry name" value="Epoxide_hydro_N"/>
</dbReference>
<dbReference type="PRINTS" id="PR00412">
    <property type="entry name" value="EPOXHYDRLASE"/>
</dbReference>
<dbReference type="InterPro" id="IPR016292">
    <property type="entry name" value="Epoxide_hydrolase"/>
</dbReference>
<name>A0A8H4LMX4_9HYPO</name>
<dbReference type="InterPro" id="IPR000639">
    <property type="entry name" value="Epox_hydrolase-like"/>
</dbReference>
<dbReference type="PANTHER" id="PTHR21661">
    <property type="entry name" value="EPOXIDE HYDROLASE 1-RELATED"/>
    <property type="match status" value="1"/>
</dbReference>
<dbReference type="AlphaFoldDB" id="A0A8H4LMX4"/>
<accession>A0A8H4LMX4</accession>
<dbReference type="GO" id="GO:0097176">
    <property type="term" value="P:epoxide metabolic process"/>
    <property type="evidence" value="ECO:0007669"/>
    <property type="project" value="TreeGrafter"/>
</dbReference>
<dbReference type="Gene3D" id="3.40.50.1820">
    <property type="entry name" value="alpha/beta hydrolase"/>
    <property type="match status" value="1"/>
</dbReference>
<feature type="domain" description="Epoxide hydrolase N-terminal" evidence="5">
    <location>
        <begin position="4"/>
        <end position="115"/>
    </location>
</feature>
<keyword evidence="2" id="KW-0058">Aromatic hydrocarbons catabolism</keyword>
<evidence type="ECO:0000313" key="7">
    <source>
        <dbReference type="Proteomes" id="UP000554235"/>
    </source>
</evidence>
<dbReference type="PANTHER" id="PTHR21661:SF35">
    <property type="entry name" value="EPOXIDE HYDROLASE"/>
    <property type="match status" value="1"/>
</dbReference>
<dbReference type="GO" id="GO:0004301">
    <property type="term" value="F:epoxide hydrolase activity"/>
    <property type="evidence" value="ECO:0007669"/>
    <property type="project" value="TreeGrafter"/>
</dbReference>